<reference evidence="1" key="1">
    <citation type="journal article" date="2013" name="BMC Genomics">
        <title>Unscrambling butterfly oogenesis.</title>
        <authorList>
            <person name="Carter J.M."/>
            <person name="Baker S.C."/>
            <person name="Pink R."/>
            <person name="Carter D.R."/>
            <person name="Collins A."/>
            <person name="Tomlin J."/>
            <person name="Gibbs M."/>
            <person name="Breuker C.J."/>
        </authorList>
    </citation>
    <scope>NUCLEOTIDE SEQUENCE</scope>
    <source>
        <tissue evidence="1">Ovary</tissue>
    </source>
</reference>
<organism evidence="1">
    <name type="scientific">Pararge aegeria</name>
    <name type="common">speckled wood butterfly</name>
    <dbReference type="NCBI Taxonomy" id="116150"/>
    <lineage>
        <taxon>Eukaryota</taxon>
        <taxon>Metazoa</taxon>
        <taxon>Ecdysozoa</taxon>
        <taxon>Arthropoda</taxon>
        <taxon>Hexapoda</taxon>
        <taxon>Insecta</taxon>
        <taxon>Pterygota</taxon>
        <taxon>Neoptera</taxon>
        <taxon>Endopterygota</taxon>
        <taxon>Lepidoptera</taxon>
        <taxon>Glossata</taxon>
        <taxon>Ditrysia</taxon>
        <taxon>Papilionoidea</taxon>
        <taxon>Nymphalidae</taxon>
        <taxon>Satyrinae</taxon>
        <taxon>Satyrini</taxon>
        <taxon>Parargina</taxon>
        <taxon>Pararge</taxon>
    </lineage>
</organism>
<feature type="non-terminal residue" evidence="1">
    <location>
        <position position="79"/>
    </location>
</feature>
<sequence length="79" mass="9313">MTNSRDSVMSLTFSDITELSTPYKIRRYSPFAITCPLFTLCEWTIEILLTRLQMPFIDLVKKHLSPNDFPQRHYAYAHT</sequence>
<protein>
    <submittedName>
        <fullName evidence="1">Uncharacterized protein</fullName>
    </submittedName>
</protein>
<dbReference type="AlphaFoldDB" id="S4P364"/>
<reference evidence="1" key="2">
    <citation type="submission" date="2013-05" db="EMBL/GenBank/DDBJ databases">
        <authorList>
            <person name="Carter J.-M."/>
            <person name="Baker S.C."/>
            <person name="Pink R."/>
            <person name="Carter D.R.F."/>
            <person name="Collins A."/>
            <person name="Tomlin J."/>
            <person name="Gibbs M."/>
            <person name="Breuker C.J."/>
        </authorList>
    </citation>
    <scope>NUCLEOTIDE SEQUENCE</scope>
    <source>
        <tissue evidence="1">Ovary</tissue>
    </source>
</reference>
<accession>S4P364</accession>
<name>S4P364_9NEOP</name>
<proteinExistence type="predicted"/>
<dbReference type="EMBL" id="GAIX01006584">
    <property type="protein sequence ID" value="JAA85976.1"/>
    <property type="molecule type" value="Transcribed_RNA"/>
</dbReference>
<evidence type="ECO:0000313" key="1">
    <source>
        <dbReference type="EMBL" id="JAA85976.1"/>
    </source>
</evidence>